<evidence type="ECO:0000256" key="2">
    <source>
        <dbReference type="ARBA" id="ARBA00004236"/>
    </source>
</evidence>
<comment type="subunit">
    <text evidence="13">At low DSF concentrations, interacts with RpfF.</text>
</comment>
<dbReference type="Pfam" id="PF02518">
    <property type="entry name" value="HATPase_c"/>
    <property type="match status" value="1"/>
</dbReference>
<name>A0A1Q8CKB5_9PSEU</name>
<evidence type="ECO:0000259" key="22">
    <source>
        <dbReference type="PROSITE" id="PS50110"/>
    </source>
</evidence>
<feature type="domain" description="HAMP" evidence="23">
    <location>
        <begin position="234"/>
        <end position="286"/>
    </location>
</feature>
<dbReference type="GO" id="GO:0000155">
    <property type="term" value="F:phosphorelay sensor kinase activity"/>
    <property type="evidence" value="ECO:0007669"/>
    <property type="project" value="InterPro"/>
</dbReference>
<dbReference type="Gene3D" id="3.30.565.10">
    <property type="entry name" value="Histidine kinase-like ATPase, C-terminal domain"/>
    <property type="match status" value="1"/>
</dbReference>
<evidence type="ECO:0000256" key="7">
    <source>
        <dbReference type="ARBA" id="ARBA00022692"/>
    </source>
</evidence>
<dbReference type="Pfam" id="PF00072">
    <property type="entry name" value="Response_reg"/>
    <property type="match status" value="2"/>
</dbReference>
<dbReference type="CDD" id="cd00082">
    <property type="entry name" value="HisKA"/>
    <property type="match status" value="1"/>
</dbReference>
<dbReference type="PANTHER" id="PTHR45339:SF5">
    <property type="entry name" value="HISTIDINE KINASE"/>
    <property type="match status" value="1"/>
</dbReference>
<dbReference type="PROSITE" id="PS50894">
    <property type="entry name" value="HPT"/>
    <property type="match status" value="1"/>
</dbReference>
<dbReference type="PANTHER" id="PTHR45339">
    <property type="entry name" value="HYBRID SIGNAL TRANSDUCTION HISTIDINE KINASE J"/>
    <property type="match status" value="1"/>
</dbReference>
<dbReference type="SUPFAM" id="SSF158472">
    <property type="entry name" value="HAMP domain-like"/>
    <property type="match status" value="1"/>
</dbReference>
<dbReference type="RefSeq" id="WP_075128176.1">
    <property type="nucleotide sequence ID" value="NZ_MSIE01000048.1"/>
</dbReference>
<feature type="modified residue" description="Phosphohistidine" evidence="16">
    <location>
        <position position="881"/>
    </location>
</feature>
<keyword evidence="10" id="KW-0067">ATP-binding</keyword>
<feature type="modified residue" description="4-aspartylphosphate" evidence="17">
    <location>
        <position position="736"/>
    </location>
</feature>
<comment type="catalytic activity">
    <reaction evidence="1">
        <text>ATP + protein L-histidine = ADP + protein N-phospho-L-histidine.</text>
        <dbReference type="EC" id="2.7.13.3"/>
    </reaction>
</comment>
<dbReference type="PROSITE" id="PS50109">
    <property type="entry name" value="HIS_KIN"/>
    <property type="match status" value="1"/>
</dbReference>
<gene>
    <name evidence="25" type="ORF">BU204_24930</name>
</gene>
<dbReference type="PROSITE" id="PS50885">
    <property type="entry name" value="HAMP"/>
    <property type="match status" value="1"/>
</dbReference>
<dbReference type="InterPro" id="IPR036641">
    <property type="entry name" value="HPT_dom_sf"/>
</dbReference>
<proteinExistence type="inferred from homology"/>
<feature type="coiled-coil region" evidence="18">
    <location>
        <begin position="174"/>
        <end position="201"/>
    </location>
</feature>
<evidence type="ECO:0000256" key="9">
    <source>
        <dbReference type="ARBA" id="ARBA00022777"/>
    </source>
</evidence>
<protein>
    <recommendedName>
        <fullName evidence="15">Circadian input-output histidine kinase CikA</fullName>
        <ecNumber evidence="4">2.7.13.3</ecNumber>
    </recommendedName>
    <alternativeName>
        <fullName evidence="14">Sensory/regulatory protein RpfC</fullName>
    </alternativeName>
</protein>
<evidence type="ECO:0000313" key="26">
    <source>
        <dbReference type="Proteomes" id="UP000185596"/>
    </source>
</evidence>
<evidence type="ECO:0000256" key="17">
    <source>
        <dbReference type="PROSITE-ProRule" id="PRU00169"/>
    </source>
</evidence>
<evidence type="ECO:0000256" key="1">
    <source>
        <dbReference type="ARBA" id="ARBA00000085"/>
    </source>
</evidence>
<keyword evidence="6" id="KW-0808">Transferase</keyword>
<accession>A0A1Q8CKB5</accession>
<dbReference type="SUPFAM" id="SSF47384">
    <property type="entry name" value="Homodimeric domain of signal transducing histidine kinase"/>
    <property type="match status" value="1"/>
</dbReference>
<dbReference type="InterPro" id="IPR036890">
    <property type="entry name" value="HATPase_C_sf"/>
</dbReference>
<dbReference type="SMART" id="SM00448">
    <property type="entry name" value="REC"/>
    <property type="match status" value="2"/>
</dbReference>
<dbReference type="InterPro" id="IPR011006">
    <property type="entry name" value="CheY-like_superfamily"/>
</dbReference>
<dbReference type="SUPFAM" id="SSF52172">
    <property type="entry name" value="CheY-like"/>
    <property type="match status" value="2"/>
</dbReference>
<feature type="transmembrane region" description="Helical" evidence="20">
    <location>
        <begin position="36"/>
        <end position="57"/>
    </location>
</feature>
<dbReference type="Pfam" id="PF01627">
    <property type="entry name" value="Hpt"/>
    <property type="match status" value="1"/>
</dbReference>
<sequence>MGRTAGERRLGRASGGRECEDVVAGQRRWGWTVGRLLATGYLLAIAGLLTVGISSYLRIGALLADRRPVDHTYDVLTELSLLRNQVLEAVRGEFGFLLTGDEALLAPYQNAAVTMESSIASLRRLTADDQSQQIRISGLHALLDEYLADLSDAVDQRRREGMAAVPEVLAATDADEDTARLERLFDEIRQHERELLAQRQATSERNANVTRALVLWTTFGVAALAGLGAWWFTRKVTRPVVRVTQAARRVAAGDRDARAEIAGPVELREMALAVNAATEAMVEARDQAVTAARTKTAFLATMSHEIRTPLNAVIGVTGLLMDTRLDEEQRSLVTTARDSGDALLEIINEILDYSKIEAGELRLEDSSFDVIECLDSALALVALQAAAKGLELVGLVEPSCPHVVRGDATRFRQILANLLSNAVKFTETGEIVVTVDAQPLPGPEDEEGQRELLLQATVRDTGIGIPEENMEDVFRSFSQVDASTTRVYGGTGLGLAISRQLARAMGGDITVASTPGIGSTFTVTARVRTCPTVQHRATSDVLAGRTALVVDDNDTNRKVLRTQLTSWGMHCVDAGSAQQALALLDAGTHIDVGILDMHMPEVDGVRLGAELRARPDTAALPMILLSSISQRSDQYGRIFDASLTKPTRVSTLRATLSRVMSRGDGTRAGPPQPAAPGSPPEPDGQLHVLLAEDNPVNQKVAQLMLTKLGHRVDVVGNGIEAVRAARKTAYDVVLMDVHMPELDGLAATRLIRSQVPEDRQPHIIAMTASVLVEDRTACSAAGMDDYLAKPVRPSDLAAALAPMLPVRLESGGGPSNGSAHDLESSIRARLDDLTGPHPSPEERALASELIGTFMSRTPGTIDLIAQAACRGDAAAVAMHAHALKGSAANIGADALSALAGEVEVEARGERLPEPSLARMREEFELVRPVLSMLRTELDSTPTG</sequence>
<evidence type="ECO:0000259" key="21">
    <source>
        <dbReference type="PROSITE" id="PS50109"/>
    </source>
</evidence>
<evidence type="ECO:0000256" key="18">
    <source>
        <dbReference type="SAM" id="Coils"/>
    </source>
</evidence>
<dbReference type="CDD" id="cd06225">
    <property type="entry name" value="HAMP"/>
    <property type="match status" value="1"/>
</dbReference>
<dbReference type="SUPFAM" id="SSF55874">
    <property type="entry name" value="ATPase domain of HSP90 chaperone/DNA topoisomerase II/histidine kinase"/>
    <property type="match status" value="1"/>
</dbReference>
<feature type="modified residue" description="4-aspartylphosphate" evidence="17">
    <location>
        <position position="596"/>
    </location>
</feature>
<evidence type="ECO:0000256" key="19">
    <source>
        <dbReference type="SAM" id="MobiDB-lite"/>
    </source>
</evidence>
<evidence type="ECO:0000256" key="13">
    <source>
        <dbReference type="ARBA" id="ARBA00064003"/>
    </source>
</evidence>
<evidence type="ECO:0000256" key="6">
    <source>
        <dbReference type="ARBA" id="ARBA00022679"/>
    </source>
</evidence>
<dbReference type="CDD" id="cd19410">
    <property type="entry name" value="HK9-like_sensor"/>
    <property type="match status" value="1"/>
</dbReference>
<keyword evidence="9" id="KW-0418">Kinase</keyword>
<dbReference type="InterPro" id="IPR008207">
    <property type="entry name" value="Sig_transdc_His_kin_Hpt_dom"/>
</dbReference>
<dbReference type="Gene3D" id="3.40.50.2300">
    <property type="match status" value="2"/>
</dbReference>
<dbReference type="GO" id="GO:0005886">
    <property type="term" value="C:plasma membrane"/>
    <property type="evidence" value="ECO:0007669"/>
    <property type="project" value="UniProtKB-SubCell"/>
</dbReference>
<dbReference type="InterPro" id="IPR003661">
    <property type="entry name" value="HisK_dim/P_dom"/>
</dbReference>
<dbReference type="Pfam" id="PF05227">
    <property type="entry name" value="CHASE3"/>
    <property type="match status" value="1"/>
</dbReference>
<evidence type="ECO:0000259" key="23">
    <source>
        <dbReference type="PROSITE" id="PS50885"/>
    </source>
</evidence>
<dbReference type="CDD" id="cd16922">
    <property type="entry name" value="HATPase_EvgS-ArcB-TorS-like"/>
    <property type="match status" value="1"/>
</dbReference>
<keyword evidence="12" id="KW-0902">Two-component regulatory system</keyword>
<dbReference type="SMART" id="SM00387">
    <property type="entry name" value="HATPase_c"/>
    <property type="match status" value="1"/>
</dbReference>
<dbReference type="SMART" id="SM00304">
    <property type="entry name" value="HAMP"/>
    <property type="match status" value="1"/>
</dbReference>
<feature type="domain" description="HPt" evidence="24">
    <location>
        <begin position="842"/>
        <end position="940"/>
    </location>
</feature>
<dbReference type="EMBL" id="MSIE01000048">
    <property type="protein sequence ID" value="OLF14810.1"/>
    <property type="molecule type" value="Genomic_DNA"/>
</dbReference>
<keyword evidence="8" id="KW-0547">Nucleotide-binding</keyword>
<dbReference type="PROSITE" id="PS50110">
    <property type="entry name" value="RESPONSE_REGULATORY"/>
    <property type="match status" value="2"/>
</dbReference>
<keyword evidence="18" id="KW-0175">Coiled coil</keyword>
<dbReference type="OrthoDB" id="340764at2"/>
<evidence type="ECO:0000256" key="11">
    <source>
        <dbReference type="ARBA" id="ARBA00022989"/>
    </source>
</evidence>
<evidence type="ECO:0000256" key="16">
    <source>
        <dbReference type="PROSITE-ProRule" id="PRU00110"/>
    </source>
</evidence>
<evidence type="ECO:0000256" key="12">
    <source>
        <dbReference type="ARBA" id="ARBA00023012"/>
    </source>
</evidence>
<dbReference type="EC" id="2.7.13.3" evidence="4"/>
<dbReference type="InterPro" id="IPR036097">
    <property type="entry name" value="HisK_dim/P_sf"/>
</dbReference>
<keyword evidence="7 20" id="KW-0812">Transmembrane</keyword>
<feature type="compositionally biased region" description="Pro residues" evidence="19">
    <location>
        <begin position="670"/>
        <end position="682"/>
    </location>
</feature>
<comment type="caution">
    <text evidence="25">The sequence shown here is derived from an EMBL/GenBank/DDBJ whole genome shotgun (WGS) entry which is preliminary data.</text>
</comment>
<dbReference type="InterPro" id="IPR003660">
    <property type="entry name" value="HAMP_dom"/>
</dbReference>
<feature type="domain" description="Response regulatory" evidence="22">
    <location>
        <begin position="546"/>
        <end position="660"/>
    </location>
</feature>
<dbReference type="InterPro" id="IPR003594">
    <property type="entry name" value="HATPase_dom"/>
</dbReference>
<evidence type="ECO:0000256" key="3">
    <source>
        <dbReference type="ARBA" id="ARBA00006402"/>
    </source>
</evidence>
<dbReference type="GO" id="GO:0005524">
    <property type="term" value="F:ATP binding"/>
    <property type="evidence" value="ECO:0007669"/>
    <property type="project" value="UniProtKB-KW"/>
</dbReference>
<reference evidence="25 26" key="1">
    <citation type="submission" date="2016-12" db="EMBL/GenBank/DDBJ databases">
        <title>The draft genome sequence of Actinophytocola sp. 11-183.</title>
        <authorList>
            <person name="Wang W."/>
            <person name="Yuan L."/>
        </authorList>
    </citation>
    <scope>NUCLEOTIDE SEQUENCE [LARGE SCALE GENOMIC DNA]</scope>
    <source>
        <strain evidence="25 26">11-183</strain>
    </source>
</reference>
<comment type="similarity">
    <text evidence="3">In the N-terminal section; belongs to the phytochrome family.</text>
</comment>
<evidence type="ECO:0000256" key="10">
    <source>
        <dbReference type="ARBA" id="ARBA00022840"/>
    </source>
</evidence>
<dbReference type="InterPro" id="IPR005467">
    <property type="entry name" value="His_kinase_dom"/>
</dbReference>
<dbReference type="Pfam" id="PF00512">
    <property type="entry name" value="HisKA"/>
    <property type="match status" value="1"/>
</dbReference>
<dbReference type="Gene3D" id="1.10.287.130">
    <property type="match status" value="1"/>
</dbReference>
<dbReference type="SMART" id="SM00388">
    <property type="entry name" value="HisKA"/>
    <property type="match status" value="1"/>
</dbReference>
<keyword evidence="11 20" id="KW-1133">Transmembrane helix</keyword>
<feature type="region of interest" description="Disordered" evidence="19">
    <location>
        <begin position="658"/>
        <end position="685"/>
    </location>
</feature>
<dbReference type="InterPro" id="IPR001789">
    <property type="entry name" value="Sig_transdc_resp-reg_receiver"/>
</dbReference>
<dbReference type="SUPFAM" id="SSF47226">
    <property type="entry name" value="Histidine-containing phosphotransfer domain, HPT domain"/>
    <property type="match status" value="1"/>
</dbReference>
<dbReference type="PRINTS" id="PR00344">
    <property type="entry name" value="BCTRLSENSOR"/>
</dbReference>
<dbReference type="Gene3D" id="1.20.120.160">
    <property type="entry name" value="HPT domain"/>
    <property type="match status" value="1"/>
</dbReference>
<dbReference type="InterPro" id="IPR007891">
    <property type="entry name" value="CHASE3"/>
</dbReference>
<keyword evidence="26" id="KW-1185">Reference proteome</keyword>
<feature type="domain" description="Histidine kinase" evidence="21">
    <location>
        <begin position="301"/>
        <end position="529"/>
    </location>
</feature>
<dbReference type="Proteomes" id="UP000185596">
    <property type="component" value="Unassembled WGS sequence"/>
</dbReference>
<feature type="domain" description="Response regulatory" evidence="22">
    <location>
        <begin position="687"/>
        <end position="804"/>
    </location>
</feature>
<dbReference type="InterPro" id="IPR004358">
    <property type="entry name" value="Sig_transdc_His_kin-like_C"/>
</dbReference>
<dbReference type="FunFam" id="1.10.287.130:FF:000002">
    <property type="entry name" value="Two-component osmosensing histidine kinase"/>
    <property type="match status" value="1"/>
</dbReference>
<organism evidence="25 26">
    <name type="scientific">Actinophytocola xanthii</name>
    <dbReference type="NCBI Taxonomy" id="1912961"/>
    <lineage>
        <taxon>Bacteria</taxon>
        <taxon>Bacillati</taxon>
        <taxon>Actinomycetota</taxon>
        <taxon>Actinomycetes</taxon>
        <taxon>Pseudonocardiales</taxon>
        <taxon>Pseudonocardiaceae</taxon>
    </lineage>
</organism>
<evidence type="ECO:0000259" key="24">
    <source>
        <dbReference type="PROSITE" id="PS50894"/>
    </source>
</evidence>
<comment type="subcellular location">
    <subcellularLocation>
        <location evidence="2">Cell membrane</location>
    </subcellularLocation>
</comment>
<dbReference type="CDD" id="cd00156">
    <property type="entry name" value="REC"/>
    <property type="match status" value="1"/>
</dbReference>
<dbReference type="Gene3D" id="6.10.340.10">
    <property type="match status" value="1"/>
</dbReference>
<dbReference type="AlphaFoldDB" id="A0A1Q8CKB5"/>
<evidence type="ECO:0000256" key="8">
    <source>
        <dbReference type="ARBA" id="ARBA00022741"/>
    </source>
</evidence>
<dbReference type="CDD" id="cd17546">
    <property type="entry name" value="REC_hyHK_CKI1_RcsC-like"/>
    <property type="match status" value="1"/>
</dbReference>
<feature type="transmembrane region" description="Helical" evidence="20">
    <location>
        <begin position="213"/>
        <end position="232"/>
    </location>
</feature>
<keyword evidence="20" id="KW-0472">Membrane</keyword>
<evidence type="ECO:0000256" key="14">
    <source>
        <dbReference type="ARBA" id="ARBA00068150"/>
    </source>
</evidence>
<evidence type="ECO:0000313" key="25">
    <source>
        <dbReference type="EMBL" id="OLF14810.1"/>
    </source>
</evidence>
<keyword evidence="5 17" id="KW-0597">Phosphoprotein</keyword>
<dbReference type="FunFam" id="3.30.565.10:FF:000010">
    <property type="entry name" value="Sensor histidine kinase RcsC"/>
    <property type="match status" value="1"/>
</dbReference>
<evidence type="ECO:0000256" key="20">
    <source>
        <dbReference type="SAM" id="Phobius"/>
    </source>
</evidence>
<evidence type="ECO:0000256" key="4">
    <source>
        <dbReference type="ARBA" id="ARBA00012438"/>
    </source>
</evidence>
<evidence type="ECO:0000256" key="15">
    <source>
        <dbReference type="ARBA" id="ARBA00074306"/>
    </source>
</evidence>
<evidence type="ECO:0000256" key="5">
    <source>
        <dbReference type="ARBA" id="ARBA00022553"/>
    </source>
</evidence>
<dbReference type="STRING" id="1912961.BU204_24930"/>
<dbReference type="Pfam" id="PF00672">
    <property type="entry name" value="HAMP"/>
    <property type="match status" value="1"/>
</dbReference>